<organism evidence="1 2">
    <name type="scientific">Hirschia baltica (strain ATCC 49814 / DSM 5838 / IFAM 1418)</name>
    <dbReference type="NCBI Taxonomy" id="582402"/>
    <lineage>
        <taxon>Bacteria</taxon>
        <taxon>Pseudomonadati</taxon>
        <taxon>Pseudomonadota</taxon>
        <taxon>Alphaproteobacteria</taxon>
        <taxon>Hyphomonadales</taxon>
        <taxon>Hyphomonadaceae</taxon>
        <taxon>Hirschia</taxon>
    </lineage>
</organism>
<dbReference type="GO" id="GO:0016491">
    <property type="term" value="F:oxidoreductase activity"/>
    <property type="evidence" value="ECO:0007669"/>
    <property type="project" value="TreeGrafter"/>
</dbReference>
<dbReference type="EMBL" id="CP001678">
    <property type="protein sequence ID" value="ACT60067.1"/>
    <property type="molecule type" value="Genomic_DNA"/>
</dbReference>
<dbReference type="HOGENOM" id="CLU_010194_9_7_5"/>
<dbReference type="KEGG" id="hba:Hbal_2387"/>
<dbReference type="GO" id="GO:0005737">
    <property type="term" value="C:cytoplasm"/>
    <property type="evidence" value="ECO:0007669"/>
    <property type="project" value="TreeGrafter"/>
</dbReference>
<proteinExistence type="predicted"/>
<dbReference type="eggNOG" id="COG1028">
    <property type="taxonomic scope" value="Bacteria"/>
</dbReference>
<dbReference type="PANTHER" id="PTHR43544">
    <property type="entry name" value="SHORT-CHAIN DEHYDROGENASE/REDUCTASE"/>
    <property type="match status" value="1"/>
</dbReference>
<sequence length="267" mass="28580">MPPDGSGTSNGPDPLAFSGFQTLKENYTAIIIGASGGIGHACVQAIADDPRCSKVYALSRSPTTFNHSKIITGILDLQDEDSITTAFDKIASTTPDNLTFDLVFVATGFLHDDVIAPEKSWKQLTALSFEKAFAINTIGPALIAKHALPRMSKSSKTIFAALSARVSSIDDNRLGGWHAYRASKAALNMLIKNFAIEAKRKLPKAVIVGLHPGTVDTALSHPFQANVPNKQLFTPEISAAHLLNVADNLHADDSGNLFAWDGKRIQS</sequence>
<dbReference type="InterPro" id="IPR036291">
    <property type="entry name" value="NAD(P)-bd_dom_sf"/>
</dbReference>
<protein>
    <submittedName>
        <fullName evidence="1">Short-chain dehydrogenase/reductase SDR</fullName>
    </submittedName>
</protein>
<dbReference type="Proteomes" id="UP000002745">
    <property type="component" value="Chromosome"/>
</dbReference>
<gene>
    <name evidence="1" type="ordered locus">Hbal_2387</name>
</gene>
<dbReference type="AlphaFoldDB" id="C6XNC3"/>
<dbReference type="STRING" id="582402.Hbal_2387"/>
<accession>C6XNC3</accession>
<dbReference type="InterPro" id="IPR051468">
    <property type="entry name" value="Fungal_SecMetab_SDRs"/>
</dbReference>
<dbReference type="PANTHER" id="PTHR43544:SF12">
    <property type="entry name" value="NAD(P)-BINDING ROSSMANN-FOLD SUPERFAMILY PROTEIN"/>
    <property type="match status" value="1"/>
</dbReference>
<dbReference type="Pfam" id="PF00106">
    <property type="entry name" value="adh_short"/>
    <property type="match status" value="1"/>
</dbReference>
<dbReference type="SUPFAM" id="SSF51735">
    <property type="entry name" value="NAD(P)-binding Rossmann-fold domains"/>
    <property type="match status" value="1"/>
</dbReference>
<dbReference type="OrthoDB" id="9785826at2"/>
<dbReference type="InterPro" id="IPR002347">
    <property type="entry name" value="SDR_fam"/>
</dbReference>
<dbReference type="PRINTS" id="PR00081">
    <property type="entry name" value="GDHRDH"/>
</dbReference>
<evidence type="ECO:0000313" key="2">
    <source>
        <dbReference type="Proteomes" id="UP000002745"/>
    </source>
</evidence>
<dbReference type="RefSeq" id="WP_015828217.1">
    <property type="nucleotide sequence ID" value="NC_012982.1"/>
</dbReference>
<dbReference type="Gene3D" id="3.40.50.720">
    <property type="entry name" value="NAD(P)-binding Rossmann-like Domain"/>
    <property type="match status" value="1"/>
</dbReference>
<reference evidence="2" key="1">
    <citation type="journal article" date="2011" name="J. Bacteriol.">
        <title>Genome sequences of eight morphologically diverse alphaproteobacteria.</title>
        <authorList>
            <consortium name="US DOE Joint Genome Institute"/>
            <person name="Brown P.J."/>
            <person name="Kysela D.T."/>
            <person name="Buechlein A."/>
            <person name="Hemmerich C."/>
            <person name="Brun Y.V."/>
        </authorList>
    </citation>
    <scope>NUCLEOTIDE SEQUENCE [LARGE SCALE GENOMIC DNA]</scope>
    <source>
        <strain evidence="2">ATCC 49814 / DSM 5838 / IFAM 1418</strain>
    </source>
</reference>
<evidence type="ECO:0000313" key="1">
    <source>
        <dbReference type="EMBL" id="ACT60067.1"/>
    </source>
</evidence>
<name>C6XNC3_HIRBI</name>
<keyword evidence="2" id="KW-1185">Reference proteome</keyword>